<dbReference type="GO" id="GO:0000981">
    <property type="term" value="F:DNA-binding transcription factor activity, RNA polymerase II-specific"/>
    <property type="evidence" value="ECO:0007669"/>
    <property type="project" value="TreeGrafter"/>
</dbReference>
<evidence type="ECO:0000256" key="5">
    <source>
        <dbReference type="ARBA" id="ARBA00023242"/>
    </source>
</evidence>
<dbReference type="AlphaFoldDB" id="A0AAN8PGI2"/>
<evidence type="ECO:0000256" key="7">
    <source>
        <dbReference type="SAM" id="MobiDB-lite"/>
    </source>
</evidence>
<sequence length="860" mass="98008">MAGWLAGWLARSVWGKCEKERGNFIVIHLQNIFPDCVKRRRSELERSPLPRPGAPRVRAPTVRGALNSARPINDTGRCENEGVGSEWETKNLAKKMTSYTDSLKCAAVLRFLASQIGPTYNVTSNEKTLDRPSSKYEFNKRIRSVYGIESPKKFHDDDIGRCSPVGKEQNGHNGLSKDDGSEENGNSRPSSRQSSQVSYGNSAHEDYQRLIQQPNKLRHLISEQQDNNKLLPHQLLSRAQLQILLKQHSIFIQDQQNHHKQYHPYFPQQRNGLERRQLEQIMQQIQERLQANFIQQTHLLDAVDKKGGEVAQSQLLALRQEQQQLMQQWQFTQRKYLLQRGLNPGEIPSPWKEHPRENVDGTHGSVNFKNFHGPNGKLLFFLSVPILMHLTRYYNRRISGILNPFDLIRWDGFNGLSSLPEEFLEEFAEKLNPLYGHGVCKWPGCESDFDDFQAFNKHLNSDHNLDDRATAQARVQMQVVSQLEIQLQKERDRLHAMMTHLHMAKQAVEQTKTEQQETKLNISSGPTMDDKHLDHISFSKMIAEVRSSVLQPLSSNISPSVRRKINEKNNSTLVGGLPYMLERAGLDVQQEIQRNQEFYKNADVRPPFTYASLIRQEPFGLLMRQNFANVALSGVSLGMCGFVAMLAKSLGPQSPPFNAIRTNLSLHKCFVRYEDDFGSFWMVDDAEFVKRRHLSRGRPRKYDPAPSPTPPQSAAQGIQSKCNNGTNGLNGNNIRHSPVHYDGKFTPSAQTGYADTEMNCVEDCSMPKAASPLMSHTEYSRQTPVHIKEEDVGTNLIMSKNGLARIKQEMEQSMDQSDVRDDRSAGTNGQDEEMMDNFDESDGDERNSIPFEDSEKSREV</sequence>
<evidence type="ECO:0000256" key="6">
    <source>
        <dbReference type="PROSITE-ProRule" id="PRU00089"/>
    </source>
</evidence>
<dbReference type="InterPro" id="IPR050998">
    <property type="entry name" value="FOXP"/>
</dbReference>
<evidence type="ECO:0000256" key="4">
    <source>
        <dbReference type="ARBA" id="ARBA00023163"/>
    </source>
</evidence>
<dbReference type="InterPro" id="IPR032354">
    <property type="entry name" value="FOXP-CC"/>
</dbReference>
<evidence type="ECO:0000313" key="10">
    <source>
        <dbReference type="Proteomes" id="UP001372834"/>
    </source>
</evidence>
<organism evidence="9 10">
    <name type="scientific">Polyplax serrata</name>
    <name type="common">Common mouse louse</name>
    <dbReference type="NCBI Taxonomy" id="468196"/>
    <lineage>
        <taxon>Eukaryota</taxon>
        <taxon>Metazoa</taxon>
        <taxon>Ecdysozoa</taxon>
        <taxon>Arthropoda</taxon>
        <taxon>Hexapoda</taxon>
        <taxon>Insecta</taxon>
        <taxon>Pterygota</taxon>
        <taxon>Neoptera</taxon>
        <taxon>Paraneoptera</taxon>
        <taxon>Psocodea</taxon>
        <taxon>Troctomorpha</taxon>
        <taxon>Phthiraptera</taxon>
        <taxon>Anoplura</taxon>
        <taxon>Polyplacidae</taxon>
        <taxon>Polyplax</taxon>
    </lineage>
</organism>
<name>A0AAN8PGI2_POLSC</name>
<dbReference type="PANTHER" id="PTHR45796">
    <property type="entry name" value="FORKHEAD BOX P, ISOFORM C"/>
    <property type="match status" value="1"/>
</dbReference>
<dbReference type="FunFam" id="1.20.5.340:FF:000005">
    <property type="entry name" value="Forkhead box P1, isoform CRA_f"/>
    <property type="match status" value="1"/>
</dbReference>
<dbReference type="PROSITE" id="PS50039">
    <property type="entry name" value="FORK_HEAD_3"/>
    <property type="match status" value="1"/>
</dbReference>
<feature type="compositionally biased region" description="Low complexity" evidence="7">
    <location>
        <begin position="186"/>
        <end position="202"/>
    </location>
</feature>
<feature type="region of interest" description="Disordered" evidence="7">
    <location>
        <begin position="694"/>
        <end position="735"/>
    </location>
</feature>
<dbReference type="InterPro" id="IPR036388">
    <property type="entry name" value="WH-like_DNA-bd_sf"/>
</dbReference>
<dbReference type="SUPFAM" id="SSF46785">
    <property type="entry name" value="Winged helix' DNA-binding domain"/>
    <property type="match status" value="1"/>
</dbReference>
<feature type="compositionally biased region" description="Low complexity" evidence="7">
    <location>
        <begin position="723"/>
        <end position="733"/>
    </location>
</feature>
<evidence type="ECO:0000256" key="3">
    <source>
        <dbReference type="ARBA" id="ARBA00023125"/>
    </source>
</evidence>
<dbReference type="Proteomes" id="UP001372834">
    <property type="component" value="Unassembled WGS sequence"/>
</dbReference>
<dbReference type="EMBL" id="JAWJWE010000009">
    <property type="protein sequence ID" value="KAK6631104.1"/>
    <property type="molecule type" value="Genomic_DNA"/>
</dbReference>
<comment type="subcellular location">
    <subcellularLocation>
        <location evidence="1 6">Nucleus</location>
    </subcellularLocation>
</comment>
<evidence type="ECO:0000256" key="2">
    <source>
        <dbReference type="ARBA" id="ARBA00023015"/>
    </source>
</evidence>
<evidence type="ECO:0000313" key="9">
    <source>
        <dbReference type="EMBL" id="KAK6631104.1"/>
    </source>
</evidence>
<dbReference type="GO" id="GO:0005634">
    <property type="term" value="C:nucleus"/>
    <property type="evidence" value="ECO:0007669"/>
    <property type="project" value="UniProtKB-SubCell"/>
</dbReference>
<dbReference type="Gene3D" id="1.10.10.10">
    <property type="entry name" value="Winged helix-like DNA-binding domain superfamily/Winged helix DNA-binding domain"/>
    <property type="match status" value="1"/>
</dbReference>
<dbReference type="PANTHER" id="PTHR45796:SF4">
    <property type="entry name" value="FORKHEAD BOX P, ISOFORM C"/>
    <property type="match status" value="1"/>
</dbReference>
<comment type="caution">
    <text evidence="9">The sequence shown here is derived from an EMBL/GenBank/DDBJ whole genome shotgun (WGS) entry which is preliminary data.</text>
</comment>
<feature type="region of interest" description="Disordered" evidence="7">
    <location>
        <begin position="156"/>
        <end position="204"/>
    </location>
</feature>
<reference evidence="9 10" key="1">
    <citation type="submission" date="2023-10" db="EMBL/GenBank/DDBJ databases">
        <title>Genomes of two closely related lineages of the louse Polyplax serrata with different host specificities.</title>
        <authorList>
            <person name="Martinu J."/>
            <person name="Tarabai H."/>
            <person name="Stefka J."/>
            <person name="Hypsa V."/>
        </authorList>
    </citation>
    <scope>NUCLEOTIDE SEQUENCE [LARGE SCALE GENOMIC DNA]</scope>
    <source>
        <strain evidence="9">HR10_N</strain>
    </source>
</reference>
<feature type="region of interest" description="Disordered" evidence="7">
    <location>
        <begin position="810"/>
        <end position="860"/>
    </location>
</feature>
<proteinExistence type="predicted"/>
<accession>A0AAN8PGI2</accession>
<dbReference type="InterPro" id="IPR036390">
    <property type="entry name" value="WH_DNA-bd_sf"/>
</dbReference>
<dbReference type="Gene3D" id="1.20.5.340">
    <property type="match status" value="1"/>
</dbReference>
<dbReference type="InterPro" id="IPR001766">
    <property type="entry name" value="Fork_head_dom"/>
</dbReference>
<protein>
    <recommendedName>
        <fullName evidence="8">Fork-head domain-containing protein</fullName>
    </recommendedName>
</protein>
<feature type="DNA-binding region" description="Fork-head" evidence="6">
    <location>
        <begin position="605"/>
        <end position="704"/>
    </location>
</feature>
<dbReference type="Pfam" id="PF16159">
    <property type="entry name" value="FOXP-CC"/>
    <property type="match status" value="1"/>
</dbReference>
<evidence type="ECO:0000259" key="8">
    <source>
        <dbReference type="PROSITE" id="PS50039"/>
    </source>
</evidence>
<feature type="compositionally biased region" description="Acidic residues" evidence="7">
    <location>
        <begin position="830"/>
        <end position="843"/>
    </location>
</feature>
<dbReference type="GO" id="GO:0000978">
    <property type="term" value="F:RNA polymerase II cis-regulatory region sequence-specific DNA binding"/>
    <property type="evidence" value="ECO:0007669"/>
    <property type="project" value="TreeGrafter"/>
</dbReference>
<keyword evidence="4" id="KW-0804">Transcription</keyword>
<keyword evidence="3 6" id="KW-0238">DNA-binding</keyword>
<feature type="domain" description="Fork-head" evidence="8">
    <location>
        <begin position="605"/>
        <end position="704"/>
    </location>
</feature>
<evidence type="ECO:0000256" key="1">
    <source>
        <dbReference type="ARBA" id="ARBA00004123"/>
    </source>
</evidence>
<gene>
    <name evidence="9" type="ORF">RUM43_014200</name>
</gene>
<dbReference type="SMART" id="SM00339">
    <property type="entry name" value="FH"/>
    <property type="match status" value="1"/>
</dbReference>
<keyword evidence="5 6" id="KW-0539">Nucleus</keyword>
<keyword evidence="2" id="KW-0805">Transcription regulation</keyword>